<dbReference type="OrthoDB" id="9812346at2"/>
<evidence type="ECO:0000313" key="2">
    <source>
        <dbReference type="Proteomes" id="UP000007719"/>
    </source>
</evidence>
<dbReference type="EnsemblBacteria" id="ACK41792">
    <property type="protein sequence ID" value="ACK41792"/>
    <property type="gene ID" value="Dtur_0499"/>
</dbReference>
<organism evidence="1 2">
    <name type="scientific">Dictyoglomus turgidum (strain DSM 6724 / Z-1310)</name>
    <dbReference type="NCBI Taxonomy" id="515635"/>
    <lineage>
        <taxon>Bacteria</taxon>
        <taxon>Pseudomonadati</taxon>
        <taxon>Dictyoglomota</taxon>
        <taxon>Dictyoglomia</taxon>
        <taxon>Dictyoglomales</taxon>
        <taxon>Dictyoglomaceae</taxon>
        <taxon>Dictyoglomus</taxon>
    </lineage>
</organism>
<dbReference type="RefSeq" id="WP_012582877.1">
    <property type="nucleotide sequence ID" value="NC_011661.1"/>
</dbReference>
<dbReference type="STRING" id="515635.Dtur_0499"/>
<evidence type="ECO:0000313" key="1">
    <source>
        <dbReference type="EMBL" id="ACK41792.1"/>
    </source>
</evidence>
<gene>
    <name evidence="1" type="ordered locus">Dtur_0499</name>
</gene>
<protein>
    <submittedName>
        <fullName evidence="1">Uncharacterized protein</fullName>
    </submittedName>
</protein>
<proteinExistence type="predicted"/>
<dbReference type="Proteomes" id="UP000007719">
    <property type="component" value="Chromosome"/>
</dbReference>
<accession>B8E209</accession>
<dbReference type="InParanoid" id="B8E209"/>
<dbReference type="EMBL" id="CP001251">
    <property type="protein sequence ID" value="ACK41792.1"/>
    <property type="molecule type" value="Genomic_DNA"/>
</dbReference>
<reference evidence="2" key="1">
    <citation type="journal article" date="2016" name="Front. Microbiol.">
        <title>The complete genome sequence of hyperthermophile Dictyoglomus turgidum DSM 6724 reveals a specialized carbohydrate fermentor.</title>
        <authorList>
            <person name="Brumm P.J."/>
            <person name="Gowda K."/>
            <person name="Robb F.T."/>
            <person name="Mead D.A."/>
        </authorList>
    </citation>
    <scope>NUCLEOTIDE SEQUENCE [LARGE SCALE GENOMIC DNA]</scope>
    <source>
        <strain evidence="2">DSM 6724 / Z-1310</strain>
    </source>
</reference>
<dbReference type="AlphaFoldDB" id="B8E209"/>
<keyword evidence="2" id="KW-1185">Reference proteome</keyword>
<sequence>MKFPLGQEIYKRTPVYLINLKELISWFRLERFNGVLVEEVSNVNTQVLVYDGIIPKAFTERNGEILAEDSNAIEIFVNDYLARNGFLSLFSYDKELIPPLLILYFSTPNIFREESYLFIPERLIEESKKENSISHILIENSEDKVHFLFYDGKFKGYYSEKDGIIKEDISFLSELFNKSDSFISFYQISCGEFHKLNIPSLKFSFIEEEITKWVEKLLEYVNFIMRYYESHGMYIENTNKILDGLNILCSSLVCLDNKFIIKKEIMGSYEEVEGEIVEVIRRINRELSDLWGEKFVHQKYIQGYKKFIEEYKNDKKIIELLDRINPENIEF</sequence>
<dbReference type="KEGG" id="dtu:Dtur_0499"/>
<name>B8E209_DICTD</name>
<dbReference type="HOGENOM" id="CLU_823180_0_0_0"/>